<evidence type="ECO:0000313" key="3">
    <source>
        <dbReference type="Proteomes" id="UP000825890"/>
    </source>
</evidence>
<organism evidence="2 3">
    <name type="scientific">Cercospora kikuchii</name>
    <dbReference type="NCBI Taxonomy" id="84275"/>
    <lineage>
        <taxon>Eukaryota</taxon>
        <taxon>Fungi</taxon>
        <taxon>Dikarya</taxon>
        <taxon>Ascomycota</taxon>
        <taxon>Pezizomycotina</taxon>
        <taxon>Dothideomycetes</taxon>
        <taxon>Dothideomycetidae</taxon>
        <taxon>Mycosphaerellales</taxon>
        <taxon>Mycosphaerellaceae</taxon>
        <taxon>Cercospora</taxon>
    </lineage>
</organism>
<dbReference type="GeneID" id="68292803"/>
<sequence>MNIFRVARQAAAAEWHRAFGRAVRSLTTARLPPRPPVQRQAVSISSRASRPRNSGESSPKRLTPISRISKSTRFARPRPCQSITDYVTRLHQLIYCFDEFQTAVEVRDALQARLEDLVPSEAEKIGRVSKTSFADPDGRIGAAISRMERVAGEILVSLEPGTEDGGVPTLPVNLVKQVRDCGDAVKRNALEKVITSLQQAKRDRLLHDTDPVRHRYKPSEAHVADLERQRAALESGQDMLHIRSGEMSVELQALCESGAEEALKSEVILRQLRAVHDPPVVATNEKKYVEWKEQGLERAVIEGSEELKKRWTDVQTELVKRQAIRIGLMDRTYSIEERRKVRQGTGNRGITDIDYWDQKWVKVRGTAFENLQKAEEGLKAIQDEAMRAGLEPATLENFGEVDSQLLIFDKHAEDDESASVRSSAFSDRLAKRDAWQSWVMQILPTLAESRMTSEQDSDESSPNWPTSSVPFGNGNSLTGQDVRDGAFPTAARKARIKNWKAHCEALRSDAAATRDQRRFSVL</sequence>
<dbReference type="OrthoDB" id="3638831at2759"/>
<feature type="region of interest" description="Disordered" evidence="1">
    <location>
        <begin position="27"/>
        <end position="73"/>
    </location>
</feature>
<dbReference type="RefSeq" id="XP_044658506.1">
    <property type="nucleotide sequence ID" value="XM_044802571.1"/>
</dbReference>
<gene>
    <name evidence="2" type="ORF">CKM354_000722800</name>
</gene>
<comment type="caution">
    <text evidence="2">The sequence shown here is derived from an EMBL/GenBank/DDBJ whole genome shotgun (WGS) entry which is preliminary data.</text>
</comment>
<protein>
    <submittedName>
        <fullName evidence="2">Uncharacterized protein</fullName>
    </submittedName>
</protein>
<dbReference type="Proteomes" id="UP000825890">
    <property type="component" value="Unassembled WGS sequence"/>
</dbReference>
<feature type="compositionally biased region" description="Polar residues" evidence="1">
    <location>
        <begin position="450"/>
        <end position="479"/>
    </location>
</feature>
<proteinExistence type="predicted"/>
<evidence type="ECO:0000256" key="1">
    <source>
        <dbReference type="SAM" id="MobiDB-lite"/>
    </source>
</evidence>
<feature type="compositionally biased region" description="Polar residues" evidence="1">
    <location>
        <begin position="40"/>
        <end position="57"/>
    </location>
</feature>
<evidence type="ECO:0000313" key="2">
    <source>
        <dbReference type="EMBL" id="GIZ44019.1"/>
    </source>
</evidence>
<dbReference type="AlphaFoldDB" id="A0A9P3CGN7"/>
<keyword evidence="3" id="KW-1185">Reference proteome</keyword>
<name>A0A9P3CGN7_9PEZI</name>
<reference evidence="2 3" key="1">
    <citation type="submission" date="2021-01" db="EMBL/GenBank/DDBJ databases">
        <title>Cercospora kikuchii MAFF 305040 whole genome shotgun sequence.</title>
        <authorList>
            <person name="Kashiwa T."/>
            <person name="Suzuki T."/>
        </authorList>
    </citation>
    <scope>NUCLEOTIDE SEQUENCE [LARGE SCALE GENOMIC DNA]</scope>
    <source>
        <strain evidence="2 3">MAFF 305040</strain>
    </source>
</reference>
<feature type="region of interest" description="Disordered" evidence="1">
    <location>
        <begin position="449"/>
        <end position="483"/>
    </location>
</feature>
<accession>A0A9P3CGN7</accession>
<dbReference type="EMBL" id="BOLY01000004">
    <property type="protein sequence ID" value="GIZ44019.1"/>
    <property type="molecule type" value="Genomic_DNA"/>
</dbReference>